<dbReference type="STRING" id="2094558.A0A314V1Y7"/>
<dbReference type="Pfam" id="PF03140">
    <property type="entry name" value="DUF247"/>
    <property type="match status" value="1"/>
</dbReference>
<evidence type="ECO:0000313" key="1">
    <source>
        <dbReference type="EMBL" id="PQM43318.1"/>
    </source>
</evidence>
<dbReference type="AlphaFoldDB" id="A0A314V1Y7"/>
<dbReference type="PANTHER" id="PTHR31170:SF25">
    <property type="entry name" value="BNAA09G04570D PROTEIN"/>
    <property type="match status" value="1"/>
</dbReference>
<dbReference type="Proteomes" id="UP000250321">
    <property type="component" value="Unassembled WGS sequence"/>
</dbReference>
<comment type="caution">
    <text evidence="1">The sequence shown here is derived from an EMBL/GenBank/DDBJ whole genome shotgun (WGS) entry which is preliminary data.</text>
</comment>
<reference evidence="1 2" key="1">
    <citation type="submission" date="2018-02" db="EMBL/GenBank/DDBJ databases">
        <title>Draft genome of wild Prunus yedoensis var. nudiflora.</title>
        <authorList>
            <person name="Baek S."/>
            <person name="Kim J.-H."/>
            <person name="Choi K."/>
            <person name="Kim G.-B."/>
            <person name="Cho A."/>
            <person name="Jang H."/>
            <person name="Shin C.-H."/>
            <person name="Yu H.-J."/>
            <person name="Mun J.-H."/>
        </authorList>
    </citation>
    <scope>NUCLEOTIDE SEQUENCE [LARGE SCALE GENOMIC DNA]</scope>
    <source>
        <strain evidence="2">cv. Jeju island</strain>
        <tissue evidence="1">Leaf</tissue>
    </source>
</reference>
<name>A0A314V1Y7_PRUYE</name>
<dbReference type="OrthoDB" id="1896044at2759"/>
<protein>
    <submittedName>
        <fullName evidence="1">UPF0481 protein</fullName>
    </submittedName>
</protein>
<evidence type="ECO:0000313" key="2">
    <source>
        <dbReference type="Proteomes" id="UP000250321"/>
    </source>
</evidence>
<keyword evidence="2" id="KW-1185">Reference proteome</keyword>
<organism evidence="1 2">
    <name type="scientific">Prunus yedoensis var. nudiflora</name>
    <dbReference type="NCBI Taxonomy" id="2094558"/>
    <lineage>
        <taxon>Eukaryota</taxon>
        <taxon>Viridiplantae</taxon>
        <taxon>Streptophyta</taxon>
        <taxon>Embryophyta</taxon>
        <taxon>Tracheophyta</taxon>
        <taxon>Spermatophyta</taxon>
        <taxon>Magnoliopsida</taxon>
        <taxon>eudicotyledons</taxon>
        <taxon>Gunneridae</taxon>
        <taxon>Pentapetalae</taxon>
        <taxon>rosids</taxon>
        <taxon>fabids</taxon>
        <taxon>Rosales</taxon>
        <taxon>Rosaceae</taxon>
        <taxon>Amygdaloideae</taxon>
        <taxon>Amygdaleae</taxon>
        <taxon>Prunus</taxon>
    </lineage>
</organism>
<sequence>MDWCGSFKFNYVKAFLGRYKMNLDFCVQTVRNWDAKARSCAQPFEPSSDDFVLMLLVDATFVLELMIRNFFPSYIDMRDPIYGKPRMIEDVYHDMILIENQLPLFVLEGLFTQIGGTLDGAYT</sequence>
<dbReference type="EMBL" id="PJQY01002692">
    <property type="protein sequence ID" value="PQM43318.1"/>
    <property type="molecule type" value="Genomic_DNA"/>
</dbReference>
<accession>A0A314V1Y7</accession>
<proteinExistence type="predicted"/>
<dbReference type="PANTHER" id="PTHR31170">
    <property type="entry name" value="BNAC04G53230D PROTEIN"/>
    <property type="match status" value="1"/>
</dbReference>
<dbReference type="InterPro" id="IPR004158">
    <property type="entry name" value="DUF247_pln"/>
</dbReference>
<gene>
    <name evidence="1" type="ORF">Pyn_03772</name>
</gene>